<accession>A0A5B7FHV5</accession>
<protein>
    <submittedName>
        <fullName evidence="1">Uncharacterized protein</fullName>
    </submittedName>
</protein>
<dbReference type="Proteomes" id="UP000324222">
    <property type="component" value="Unassembled WGS sequence"/>
</dbReference>
<sequence length="116" mass="12182">MGGLPLRVSEVAQSTLPQEEEELVNSAASTTLAPTNLQCLTDDIPRLCDDGITFACYCDGNPQCLNGEDESIENCGSGKPIALNSQQCCCHTKTASSVFSFSSIKNVICAAMSSLA</sequence>
<dbReference type="AlphaFoldDB" id="A0A5B7FHV5"/>
<dbReference type="EMBL" id="VSRR010006322">
    <property type="protein sequence ID" value="MPC44518.1"/>
    <property type="molecule type" value="Genomic_DNA"/>
</dbReference>
<proteinExistence type="predicted"/>
<organism evidence="1 2">
    <name type="scientific">Portunus trituberculatus</name>
    <name type="common">Swimming crab</name>
    <name type="synonym">Neptunus trituberculatus</name>
    <dbReference type="NCBI Taxonomy" id="210409"/>
    <lineage>
        <taxon>Eukaryota</taxon>
        <taxon>Metazoa</taxon>
        <taxon>Ecdysozoa</taxon>
        <taxon>Arthropoda</taxon>
        <taxon>Crustacea</taxon>
        <taxon>Multicrustacea</taxon>
        <taxon>Malacostraca</taxon>
        <taxon>Eumalacostraca</taxon>
        <taxon>Eucarida</taxon>
        <taxon>Decapoda</taxon>
        <taxon>Pleocyemata</taxon>
        <taxon>Brachyura</taxon>
        <taxon>Eubrachyura</taxon>
        <taxon>Portunoidea</taxon>
        <taxon>Portunidae</taxon>
        <taxon>Portuninae</taxon>
        <taxon>Portunus</taxon>
    </lineage>
</organism>
<evidence type="ECO:0000313" key="1">
    <source>
        <dbReference type="EMBL" id="MPC44518.1"/>
    </source>
</evidence>
<reference evidence="1 2" key="1">
    <citation type="submission" date="2019-05" db="EMBL/GenBank/DDBJ databases">
        <title>Another draft genome of Portunus trituberculatus and its Hox gene families provides insights of decapod evolution.</title>
        <authorList>
            <person name="Jeong J.-H."/>
            <person name="Song I."/>
            <person name="Kim S."/>
            <person name="Choi T."/>
            <person name="Kim D."/>
            <person name="Ryu S."/>
            <person name="Kim W."/>
        </authorList>
    </citation>
    <scope>NUCLEOTIDE SEQUENCE [LARGE SCALE GENOMIC DNA]</scope>
    <source>
        <tissue evidence="1">Muscle</tissue>
    </source>
</reference>
<keyword evidence="2" id="KW-1185">Reference proteome</keyword>
<evidence type="ECO:0000313" key="2">
    <source>
        <dbReference type="Proteomes" id="UP000324222"/>
    </source>
</evidence>
<name>A0A5B7FHV5_PORTR</name>
<gene>
    <name evidence="1" type="ORF">E2C01_038191</name>
</gene>
<comment type="caution">
    <text evidence="1">The sequence shown here is derived from an EMBL/GenBank/DDBJ whole genome shotgun (WGS) entry which is preliminary data.</text>
</comment>